<evidence type="ECO:0000256" key="6">
    <source>
        <dbReference type="ARBA" id="ARBA00022840"/>
    </source>
</evidence>
<feature type="compositionally biased region" description="Basic residues" evidence="9">
    <location>
        <begin position="700"/>
        <end position="709"/>
    </location>
</feature>
<dbReference type="InterPro" id="IPR050236">
    <property type="entry name" value="Ser_Thr_kinase_AGC"/>
</dbReference>
<organism evidence="11 12">
    <name type="scientific">Sphaeroforma arctica JP610</name>
    <dbReference type="NCBI Taxonomy" id="667725"/>
    <lineage>
        <taxon>Eukaryota</taxon>
        <taxon>Ichthyosporea</taxon>
        <taxon>Ichthyophonida</taxon>
        <taxon>Sphaeroforma</taxon>
    </lineage>
</organism>
<evidence type="ECO:0000256" key="4">
    <source>
        <dbReference type="ARBA" id="ARBA00022741"/>
    </source>
</evidence>
<feature type="compositionally biased region" description="Basic and acidic residues" evidence="9">
    <location>
        <begin position="614"/>
        <end position="625"/>
    </location>
</feature>
<dbReference type="EMBL" id="KQ241745">
    <property type="protein sequence ID" value="KNC84722.1"/>
    <property type="molecule type" value="Genomic_DNA"/>
</dbReference>
<dbReference type="SUPFAM" id="SSF56112">
    <property type="entry name" value="Protein kinase-like (PK-like)"/>
    <property type="match status" value="1"/>
</dbReference>
<dbReference type="STRING" id="667725.A0A0L0G6S2"/>
<dbReference type="eggNOG" id="KOG0606">
    <property type="taxonomic scope" value="Eukaryota"/>
</dbReference>
<feature type="region of interest" description="Disordered" evidence="9">
    <location>
        <begin position="62"/>
        <end position="93"/>
    </location>
</feature>
<dbReference type="PROSITE" id="PS50011">
    <property type="entry name" value="PROTEIN_KINASE_DOM"/>
    <property type="match status" value="1"/>
</dbReference>
<evidence type="ECO:0000313" key="12">
    <source>
        <dbReference type="Proteomes" id="UP000054560"/>
    </source>
</evidence>
<feature type="region of interest" description="Disordered" evidence="9">
    <location>
        <begin position="990"/>
        <end position="1054"/>
    </location>
</feature>
<dbReference type="GO" id="GO:0004674">
    <property type="term" value="F:protein serine/threonine kinase activity"/>
    <property type="evidence" value="ECO:0007669"/>
    <property type="project" value="UniProtKB-KW"/>
</dbReference>
<dbReference type="Gene3D" id="1.10.510.10">
    <property type="entry name" value="Transferase(Phosphotransferase) domain 1"/>
    <property type="match status" value="1"/>
</dbReference>
<comment type="catalytic activity">
    <reaction evidence="7">
        <text>L-threonyl-[protein] + ATP = O-phospho-L-threonyl-[protein] + ADP + H(+)</text>
        <dbReference type="Rhea" id="RHEA:46608"/>
        <dbReference type="Rhea" id="RHEA-COMP:11060"/>
        <dbReference type="Rhea" id="RHEA-COMP:11605"/>
        <dbReference type="ChEBI" id="CHEBI:15378"/>
        <dbReference type="ChEBI" id="CHEBI:30013"/>
        <dbReference type="ChEBI" id="CHEBI:30616"/>
        <dbReference type="ChEBI" id="CHEBI:61977"/>
        <dbReference type="ChEBI" id="CHEBI:456216"/>
        <dbReference type="EC" id="2.7.11.1"/>
    </reaction>
</comment>
<keyword evidence="2" id="KW-0723">Serine/threonine-protein kinase</keyword>
<evidence type="ECO:0000259" key="10">
    <source>
        <dbReference type="PROSITE" id="PS50011"/>
    </source>
</evidence>
<sequence>MIHDPALNQYRLQTKESIPPGSGSSSSILKRPSVAAGYRSLKVPSPLMSQVTVYQGNSTPETLNSLLGGGAPITSESGGNSPNQRSSYSNRQEKAVSTYVGDVDWKQMENLQLASDSLESIDQDVAVTQRVLSSRGQYKRCQSVEPSNSLAPTSPLHNNASASGYKSDVVRRRKVDLQSLSTVDSNISAGGLSSTSMHFGNHSVKMTRDTSLRELINDHLNEVDEDGNVTSEFSASENDDLALMLGQSKASGKRPIEMMDTQSLQRTVEQIDDQLLDLQNAQKKNLEKYQTEDLLEDQKLISIKANTDSRLEKFLREFLGFSKYYQNVTAHTWPPLSSDDAHRLVVSRIQNIVKEFLKLDPKSKQNSKCKLLLVADLIGQLQDIQDFVRESPSYFLRSPEYSTLITKLIFTLAPVARMVEHIQRRHLRASQISDLENNQTDAISALLEGVPYLDDVDGMFFTPTSSRKPSTMSPPISRDSRGKLTSDIGPDGTANVKNRSRAYSTLAHEMGLLDGRSASSGKDMTVLEEDDEIGAQSNRSTEMLADIDSAKLKGKVFSKSFEIEAEKNRKQSSGQSVFQLEPATPSGTLTGKMAPSDFSQRGDRQRSPLVPMTAKDKAVKMRDTDSPAQSPLARSARSSSFFSSSAEGLSMPNEKVRPAPPLGATSSKNMEKKPTKLGRIISAFGIPRSPSLAKLVRSSSKTKHRHRSRTATQLESPHTFDGMKEESSLHPVTVPDNSIPGMTTDPLKRRSTHQLTNMLSSTSLTSTPLRVSRKTSMFSIFSNNSAELSEPSTDDDMHIVGMNDHADETVLCRMCEETIQLNKLDEHTIFCAKVIELDNKQNTKEARLWKMISLFPKDYENKEMTSDKRATLPSQSARSHVRSTSTSAPNFDQFLALAVSVCDLEFVNQDSVDRLKKLVTQLEKCLNSIVSKNVSAESVAYGRKIVALAKSKLDTMKERGHTVSSPKQNPDAHSRFMSVFTAISRMAQRRTTSMSSVDSGERHDSLSSGGPATAHTGFAESPHGIYGRRRSSLHKHGEDSGAVRRRPSNRNRGLPNIKDFEILKPISKGAYGRVYLAKKRTTRDLYAIKMLRKDDMVRKNMVDNVLAEKKALALADNPYIVKLYYSFQSKDNLYMVMEYLIGGDVSNLLQSFGVFEEDMAAFYIAEVALALEYLHDHGVIHRY</sequence>
<feature type="domain" description="Protein kinase" evidence="10">
    <location>
        <begin position="1060"/>
        <end position="1183"/>
    </location>
</feature>
<evidence type="ECO:0000256" key="7">
    <source>
        <dbReference type="ARBA" id="ARBA00047899"/>
    </source>
</evidence>
<feature type="compositionally biased region" description="Polar residues" evidence="9">
    <location>
        <begin position="144"/>
        <end position="164"/>
    </location>
</feature>
<dbReference type="PANTHER" id="PTHR24356:SF1">
    <property type="entry name" value="SERINE_THREONINE-PROTEIN KINASE GREATWALL"/>
    <property type="match status" value="1"/>
</dbReference>
<evidence type="ECO:0000256" key="2">
    <source>
        <dbReference type="ARBA" id="ARBA00022527"/>
    </source>
</evidence>
<evidence type="ECO:0000256" key="1">
    <source>
        <dbReference type="ARBA" id="ARBA00012513"/>
    </source>
</evidence>
<dbReference type="GO" id="GO:0005634">
    <property type="term" value="C:nucleus"/>
    <property type="evidence" value="ECO:0007669"/>
    <property type="project" value="TreeGrafter"/>
</dbReference>
<keyword evidence="3" id="KW-0808">Transferase</keyword>
<evidence type="ECO:0000256" key="8">
    <source>
        <dbReference type="ARBA" id="ARBA00048679"/>
    </source>
</evidence>
<keyword evidence="4" id="KW-0547">Nucleotide-binding</keyword>
<dbReference type="InterPro" id="IPR000719">
    <property type="entry name" value="Prot_kinase_dom"/>
</dbReference>
<protein>
    <recommendedName>
        <fullName evidence="1">non-specific serine/threonine protein kinase</fullName>
        <ecNumber evidence="1">2.7.11.1</ecNumber>
    </recommendedName>
</protein>
<dbReference type="GO" id="GO:0035556">
    <property type="term" value="P:intracellular signal transduction"/>
    <property type="evidence" value="ECO:0007669"/>
    <property type="project" value="TreeGrafter"/>
</dbReference>
<dbReference type="PANTHER" id="PTHR24356">
    <property type="entry name" value="SERINE/THREONINE-PROTEIN KINASE"/>
    <property type="match status" value="1"/>
</dbReference>
<feature type="region of interest" description="Disordered" evidence="9">
    <location>
        <begin position="463"/>
        <end position="497"/>
    </location>
</feature>
<dbReference type="Gene3D" id="3.30.200.20">
    <property type="entry name" value="Phosphorylase Kinase, domain 1"/>
    <property type="match status" value="1"/>
</dbReference>
<name>A0A0L0G6S2_9EUKA</name>
<feature type="compositionally biased region" description="Low complexity" evidence="9">
    <location>
        <begin position="17"/>
        <end position="28"/>
    </location>
</feature>
<evidence type="ECO:0000256" key="9">
    <source>
        <dbReference type="SAM" id="MobiDB-lite"/>
    </source>
</evidence>
<dbReference type="FunFam" id="3.30.200.20:FF:000550">
    <property type="entry name" value="Serine/threonine-protein kinase greatwall"/>
    <property type="match status" value="1"/>
</dbReference>
<feature type="region of interest" description="Disordered" evidence="9">
    <location>
        <begin position="865"/>
        <end position="884"/>
    </location>
</feature>
<feature type="compositionally biased region" description="Polar residues" evidence="9">
    <location>
        <begin position="74"/>
        <end position="90"/>
    </location>
</feature>
<keyword evidence="6" id="KW-0067">ATP-binding</keyword>
<keyword evidence="5" id="KW-0418">Kinase</keyword>
<dbReference type="InterPro" id="IPR011009">
    <property type="entry name" value="Kinase-like_dom_sf"/>
</dbReference>
<feature type="compositionally biased region" description="Polar residues" evidence="9">
    <location>
        <begin position="872"/>
        <end position="884"/>
    </location>
</feature>
<proteinExistence type="predicted"/>
<feature type="region of interest" description="Disordered" evidence="9">
    <location>
        <begin position="1"/>
        <end position="29"/>
    </location>
</feature>
<dbReference type="Proteomes" id="UP000054560">
    <property type="component" value="Unassembled WGS sequence"/>
</dbReference>
<dbReference type="Pfam" id="PF00069">
    <property type="entry name" value="Pkinase"/>
    <property type="match status" value="1"/>
</dbReference>
<evidence type="ECO:0000256" key="5">
    <source>
        <dbReference type="ARBA" id="ARBA00022777"/>
    </source>
</evidence>
<dbReference type="EC" id="2.7.11.1" evidence="1"/>
<feature type="compositionally biased region" description="Polar residues" evidence="9">
    <location>
        <begin position="463"/>
        <end position="474"/>
    </location>
</feature>
<feature type="region of interest" description="Disordered" evidence="9">
    <location>
        <begin position="136"/>
        <end position="167"/>
    </location>
</feature>
<evidence type="ECO:0000256" key="3">
    <source>
        <dbReference type="ARBA" id="ARBA00022679"/>
    </source>
</evidence>
<dbReference type="RefSeq" id="XP_014158624.1">
    <property type="nucleotide sequence ID" value="XM_014303149.1"/>
</dbReference>
<dbReference type="AlphaFoldDB" id="A0A0L0G6S2"/>
<accession>A0A0L0G6S2</accession>
<reference evidence="11 12" key="1">
    <citation type="submission" date="2011-02" db="EMBL/GenBank/DDBJ databases">
        <title>The Genome Sequence of Sphaeroforma arctica JP610.</title>
        <authorList>
            <consortium name="The Broad Institute Genome Sequencing Platform"/>
            <person name="Russ C."/>
            <person name="Cuomo C."/>
            <person name="Young S.K."/>
            <person name="Zeng Q."/>
            <person name="Gargeya S."/>
            <person name="Alvarado L."/>
            <person name="Berlin A."/>
            <person name="Chapman S.B."/>
            <person name="Chen Z."/>
            <person name="Freedman E."/>
            <person name="Gellesch M."/>
            <person name="Goldberg J."/>
            <person name="Griggs A."/>
            <person name="Gujja S."/>
            <person name="Heilman E."/>
            <person name="Heiman D."/>
            <person name="Howarth C."/>
            <person name="Mehta T."/>
            <person name="Neiman D."/>
            <person name="Pearson M."/>
            <person name="Roberts A."/>
            <person name="Saif S."/>
            <person name="Shea T."/>
            <person name="Shenoy N."/>
            <person name="Sisk P."/>
            <person name="Stolte C."/>
            <person name="Sykes S."/>
            <person name="White J."/>
            <person name="Yandava C."/>
            <person name="Burger G."/>
            <person name="Gray M.W."/>
            <person name="Holland P.W.H."/>
            <person name="King N."/>
            <person name="Lang F.B.F."/>
            <person name="Roger A.J."/>
            <person name="Ruiz-Trillo I."/>
            <person name="Haas B."/>
            <person name="Nusbaum C."/>
            <person name="Birren B."/>
        </authorList>
    </citation>
    <scope>NUCLEOTIDE SEQUENCE [LARGE SCALE GENOMIC DNA]</scope>
    <source>
        <strain evidence="11 12">JP610</strain>
    </source>
</reference>
<comment type="catalytic activity">
    <reaction evidence="8">
        <text>L-seryl-[protein] + ATP = O-phospho-L-seryl-[protein] + ADP + H(+)</text>
        <dbReference type="Rhea" id="RHEA:17989"/>
        <dbReference type="Rhea" id="RHEA-COMP:9863"/>
        <dbReference type="Rhea" id="RHEA-COMP:11604"/>
        <dbReference type="ChEBI" id="CHEBI:15378"/>
        <dbReference type="ChEBI" id="CHEBI:29999"/>
        <dbReference type="ChEBI" id="CHEBI:30616"/>
        <dbReference type="ChEBI" id="CHEBI:83421"/>
        <dbReference type="ChEBI" id="CHEBI:456216"/>
        <dbReference type="EC" id="2.7.11.1"/>
    </reaction>
</comment>
<gene>
    <name evidence="11" type="ORF">SARC_03063</name>
</gene>
<dbReference type="SMART" id="SM00220">
    <property type="entry name" value="S_TKc"/>
    <property type="match status" value="1"/>
</dbReference>
<feature type="compositionally biased region" description="Low complexity" evidence="9">
    <location>
        <begin position="626"/>
        <end position="646"/>
    </location>
</feature>
<feature type="region of interest" description="Disordered" evidence="9">
    <location>
        <begin position="697"/>
        <end position="740"/>
    </location>
</feature>
<keyword evidence="12" id="KW-1185">Reference proteome</keyword>
<dbReference type="GO" id="GO:0005524">
    <property type="term" value="F:ATP binding"/>
    <property type="evidence" value="ECO:0007669"/>
    <property type="project" value="UniProtKB-KW"/>
</dbReference>
<dbReference type="OrthoDB" id="10070999at2759"/>
<evidence type="ECO:0000313" key="11">
    <source>
        <dbReference type="EMBL" id="KNC84722.1"/>
    </source>
</evidence>
<feature type="region of interest" description="Disordered" evidence="9">
    <location>
        <begin position="565"/>
        <end position="674"/>
    </location>
</feature>
<dbReference type="GeneID" id="25903567"/>